<dbReference type="Proteomes" id="UP001107558">
    <property type="component" value="Chromosome 2"/>
</dbReference>
<dbReference type="SMART" id="SM00595">
    <property type="entry name" value="MADF"/>
    <property type="match status" value="1"/>
</dbReference>
<dbReference type="PANTHER" id="PTHR12243">
    <property type="entry name" value="MADF DOMAIN TRANSCRIPTION FACTOR"/>
    <property type="match status" value="1"/>
</dbReference>
<accession>A0A9J6C5U0</accession>
<dbReference type="EMBL" id="JADBJN010000002">
    <property type="protein sequence ID" value="KAG5677481.1"/>
    <property type="molecule type" value="Genomic_DNA"/>
</dbReference>
<name>A0A9J6C5U0_POLVA</name>
<reference evidence="2" key="1">
    <citation type="submission" date="2021-03" db="EMBL/GenBank/DDBJ databases">
        <title>Chromosome level genome of the anhydrobiotic midge Polypedilum vanderplanki.</title>
        <authorList>
            <person name="Yoshida Y."/>
            <person name="Kikawada T."/>
            <person name="Gusev O."/>
        </authorList>
    </citation>
    <scope>NUCLEOTIDE SEQUENCE</scope>
    <source>
        <strain evidence="2">NIAS01</strain>
        <tissue evidence="2">Whole body or cell culture</tissue>
    </source>
</reference>
<feature type="domain" description="MADF" evidence="1">
    <location>
        <begin position="12"/>
        <end position="103"/>
    </location>
</feature>
<proteinExistence type="predicted"/>
<dbReference type="Pfam" id="PF10545">
    <property type="entry name" value="MADF_DNA_bdg"/>
    <property type="match status" value="1"/>
</dbReference>
<dbReference type="GO" id="GO:0005667">
    <property type="term" value="C:transcription regulator complex"/>
    <property type="evidence" value="ECO:0007669"/>
    <property type="project" value="TreeGrafter"/>
</dbReference>
<evidence type="ECO:0000313" key="3">
    <source>
        <dbReference type="Proteomes" id="UP001107558"/>
    </source>
</evidence>
<dbReference type="InterPro" id="IPR039353">
    <property type="entry name" value="TF_Adf1"/>
</dbReference>
<dbReference type="GO" id="GO:0005634">
    <property type="term" value="C:nucleus"/>
    <property type="evidence" value="ECO:0007669"/>
    <property type="project" value="TreeGrafter"/>
</dbReference>
<comment type="caution">
    <text evidence="2">The sequence shown here is derived from an EMBL/GenBank/DDBJ whole genome shotgun (WGS) entry which is preliminary data.</text>
</comment>
<protein>
    <recommendedName>
        <fullName evidence="1">MADF domain-containing protein</fullName>
    </recommendedName>
</protein>
<gene>
    <name evidence="2" type="ORF">PVAND_007239</name>
</gene>
<keyword evidence="3" id="KW-1185">Reference proteome</keyword>
<dbReference type="PANTHER" id="PTHR12243:SF67">
    <property type="entry name" value="COREPRESSOR OF PANGOLIN, ISOFORM A-RELATED"/>
    <property type="match status" value="1"/>
</dbReference>
<dbReference type="InterPro" id="IPR006578">
    <property type="entry name" value="MADF-dom"/>
</dbReference>
<evidence type="ECO:0000313" key="2">
    <source>
        <dbReference type="EMBL" id="KAG5677481.1"/>
    </source>
</evidence>
<dbReference type="AlphaFoldDB" id="A0A9J6C5U0"/>
<sequence length="283" mass="32664">MAYDDKMDRDDVLVKLVEQECVIWKRNHPHFKTVSMKEQAWNRVAMQLGITTTEAERRFKSIREKYRRRKILLERDVSNNVEHSKLKRWDLYNKLSFLDDYMIPRNGNESLGMIGSHKSDSVSSENISSTNEVSILPIPNSNKQMTFTSTPNSNHQQQLSSLIIQPILRQTLAMQDVNITSRSSQSTPSPSTTTLNITTEPQENIHLNPIVKMEVPDDDCDNENHDNVENKATMGNGNFNYVGEYIAAELNKLPLRHAFILKNILIREVLEFSEKIMMAQEKQ</sequence>
<dbReference type="GO" id="GO:0006357">
    <property type="term" value="P:regulation of transcription by RNA polymerase II"/>
    <property type="evidence" value="ECO:0007669"/>
    <property type="project" value="TreeGrafter"/>
</dbReference>
<dbReference type="OrthoDB" id="5984255at2759"/>
<evidence type="ECO:0000259" key="1">
    <source>
        <dbReference type="PROSITE" id="PS51029"/>
    </source>
</evidence>
<organism evidence="2 3">
    <name type="scientific">Polypedilum vanderplanki</name>
    <name type="common">Sleeping chironomid midge</name>
    <dbReference type="NCBI Taxonomy" id="319348"/>
    <lineage>
        <taxon>Eukaryota</taxon>
        <taxon>Metazoa</taxon>
        <taxon>Ecdysozoa</taxon>
        <taxon>Arthropoda</taxon>
        <taxon>Hexapoda</taxon>
        <taxon>Insecta</taxon>
        <taxon>Pterygota</taxon>
        <taxon>Neoptera</taxon>
        <taxon>Endopterygota</taxon>
        <taxon>Diptera</taxon>
        <taxon>Nematocera</taxon>
        <taxon>Chironomoidea</taxon>
        <taxon>Chironomidae</taxon>
        <taxon>Chironominae</taxon>
        <taxon>Polypedilum</taxon>
        <taxon>Polypedilum</taxon>
    </lineage>
</organism>
<dbReference type="PROSITE" id="PS51029">
    <property type="entry name" value="MADF"/>
    <property type="match status" value="1"/>
</dbReference>